<dbReference type="EMBL" id="JOKG01000006">
    <property type="protein sequence ID" value="KEQ11611.1"/>
    <property type="molecule type" value="Genomic_DNA"/>
</dbReference>
<dbReference type="RefSeq" id="WP_051790667.1">
    <property type="nucleotide sequence ID" value="NZ_JOKG01000006.1"/>
</dbReference>
<dbReference type="eggNOG" id="ENOG502Z7NB">
    <property type="taxonomic scope" value="Bacteria"/>
</dbReference>
<dbReference type="Pfam" id="PF01973">
    <property type="entry name" value="MptE-like"/>
    <property type="match status" value="1"/>
</dbReference>
<sequence>MLFNKARSLFKSSYSNQKTPLQKYKYLALTRPCLLNNSVNSYFKGKYFSEISHIKGKQGSFQGKCAILATGPSVNEIDNSFLASLEKNIDFIGVNGSLHKFKEININPKHYIVTDGTFFKKKQGIVKEAIRVSENFYCNDKNLEKIIKYKLTKEPEKLVLYENAGCNINTAHLNQMQINQLSKRQHSVYYNKATEQGVSLNPEVGIFDGATVVISAIQVALILGYREIYIFGMDLSVEKGLRFYDERQNDEPSFLNRDYQTQILPWFRLFSQQLGHLGIKCFNISPSSILPDKIIPKLDWAQIQFA</sequence>
<dbReference type="AlphaFoldDB" id="A0A081MZI8"/>
<evidence type="ECO:0000259" key="1">
    <source>
        <dbReference type="Pfam" id="PF01973"/>
    </source>
</evidence>
<feature type="domain" description="6-hydroxymethylpterin diphosphokinase MptE-like" evidence="1">
    <location>
        <begin position="50"/>
        <end position="239"/>
    </location>
</feature>
<proteinExistence type="predicted"/>
<protein>
    <recommendedName>
        <fullName evidence="1">6-hydroxymethylpterin diphosphokinase MptE-like domain-containing protein</fullName>
    </recommendedName>
</protein>
<reference evidence="2 3" key="1">
    <citation type="submission" date="2014-06" db="EMBL/GenBank/DDBJ databases">
        <title>Whole Genome Sequences of Three Symbiotic Endozoicomonas Bacteria.</title>
        <authorList>
            <person name="Neave M.J."/>
            <person name="Apprill A."/>
            <person name="Voolstra C.R."/>
        </authorList>
    </citation>
    <scope>NUCLEOTIDE SEQUENCE [LARGE SCALE GENOMIC DNA]</scope>
    <source>
        <strain evidence="2 3">LMG 24815</strain>
    </source>
</reference>
<dbReference type="Gene3D" id="3.90.1480.10">
    <property type="entry name" value="Alpha-2,3-sialyltransferase"/>
    <property type="match status" value="1"/>
</dbReference>
<dbReference type="InterPro" id="IPR002826">
    <property type="entry name" value="MptE-like"/>
</dbReference>
<organism evidence="2 3">
    <name type="scientific">Endozoicomonas montiporae</name>
    <dbReference type="NCBI Taxonomy" id="1027273"/>
    <lineage>
        <taxon>Bacteria</taxon>
        <taxon>Pseudomonadati</taxon>
        <taxon>Pseudomonadota</taxon>
        <taxon>Gammaproteobacteria</taxon>
        <taxon>Oceanospirillales</taxon>
        <taxon>Endozoicomonadaceae</taxon>
        <taxon>Endozoicomonas</taxon>
    </lineage>
</organism>
<name>A0A081MZI8_9GAMM</name>
<evidence type="ECO:0000313" key="2">
    <source>
        <dbReference type="EMBL" id="KEQ11611.1"/>
    </source>
</evidence>
<dbReference type="Proteomes" id="UP000028006">
    <property type="component" value="Unassembled WGS sequence"/>
</dbReference>
<comment type="caution">
    <text evidence="2">The sequence shown here is derived from an EMBL/GenBank/DDBJ whole genome shotgun (WGS) entry which is preliminary data.</text>
</comment>
<accession>A0A081MZI8</accession>
<evidence type="ECO:0000313" key="3">
    <source>
        <dbReference type="Proteomes" id="UP000028006"/>
    </source>
</evidence>
<gene>
    <name evidence="2" type="ORF">GZ77_24110</name>
</gene>
<keyword evidence="3" id="KW-1185">Reference proteome</keyword>